<organism evidence="2 3">
    <name type="scientific">Cutaneotrichosporon cavernicola</name>
    <dbReference type="NCBI Taxonomy" id="279322"/>
    <lineage>
        <taxon>Eukaryota</taxon>
        <taxon>Fungi</taxon>
        <taxon>Dikarya</taxon>
        <taxon>Basidiomycota</taxon>
        <taxon>Agaricomycotina</taxon>
        <taxon>Tremellomycetes</taxon>
        <taxon>Trichosporonales</taxon>
        <taxon>Trichosporonaceae</taxon>
        <taxon>Cutaneotrichosporon</taxon>
    </lineage>
</organism>
<proteinExistence type="predicted"/>
<feature type="compositionally biased region" description="Polar residues" evidence="1">
    <location>
        <begin position="1"/>
        <end position="10"/>
    </location>
</feature>
<sequence>MPVAQFSSVPHTAGGGSSVLASVSSAPAALPNQSTPLRPLILSPDPTLEIENVLHPPSPTMSASSGAPSTPWSSRFFFDVDAAPGLSPSLSPGFSRCTSEPPSMMPEMGVRRRQRSRSASRTPSSPPSGGGRGADLKSLPVTPKVASPAQINIGPAGPNDDVHLASEPALPCRPQPGPVRHRAERRALLPHTMSSDALGLRNKHGAVPLDSAPVTPDERMHGELYQPTSVQSAWSNCYGSAAWMSTQYSDLFLLEPHEYDSITDGELVRLFDRGVIDGRVLEQIVDASIRIQRAVTDADRAVSIKTRRAMIRHALED</sequence>
<feature type="compositionally biased region" description="Low complexity" evidence="1">
    <location>
        <begin position="18"/>
        <end position="31"/>
    </location>
</feature>
<evidence type="ECO:0000313" key="3">
    <source>
        <dbReference type="Proteomes" id="UP001233271"/>
    </source>
</evidence>
<dbReference type="RefSeq" id="XP_060456140.1">
    <property type="nucleotide sequence ID" value="XM_060599447.1"/>
</dbReference>
<protein>
    <submittedName>
        <fullName evidence="2">Uncharacterized protein</fullName>
    </submittedName>
</protein>
<feature type="region of interest" description="Disordered" evidence="1">
    <location>
        <begin position="88"/>
        <end position="179"/>
    </location>
</feature>
<feature type="region of interest" description="Disordered" evidence="1">
    <location>
        <begin position="1"/>
        <end position="70"/>
    </location>
</feature>
<keyword evidence="3" id="KW-1185">Reference proteome</keyword>
<accession>A0AA48L273</accession>
<dbReference type="EMBL" id="AP028214">
    <property type="protein sequence ID" value="BEI90875.1"/>
    <property type="molecule type" value="Genomic_DNA"/>
</dbReference>
<dbReference type="GeneID" id="85494745"/>
<dbReference type="KEGG" id="ccac:CcaHIS019_0309450"/>
<dbReference type="Proteomes" id="UP001233271">
    <property type="component" value="Chromosome 3"/>
</dbReference>
<evidence type="ECO:0000256" key="1">
    <source>
        <dbReference type="SAM" id="MobiDB-lite"/>
    </source>
</evidence>
<name>A0AA48L273_9TREE</name>
<reference evidence="2" key="1">
    <citation type="journal article" date="2023" name="BMC Genomics">
        <title>Chromosome-level genome assemblies of Cutaneotrichosporon spp. (Trichosporonales, Basidiomycota) reveal imbalanced evolution between nucleotide sequences and chromosome synteny.</title>
        <authorList>
            <person name="Kobayashi Y."/>
            <person name="Kayamori A."/>
            <person name="Aoki K."/>
            <person name="Shiwa Y."/>
            <person name="Matsutani M."/>
            <person name="Fujita N."/>
            <person name="Sugita T."/>
            <person name="Iwasaki W."/>
            <person name="Tanaka N."/>
            <person name="Takashima M."/>
        </authorList>
    </citation>
    <scope>NUCLEOTIDE SEQUENCE</scope>
    <source>
        <strain evidence="2">HIS019</strain>
    </source>
</reference>
<feature type="compositionally biased region" description="Polar residues" evidence="1">
    <location>
        <begin position="60"/>
        <end position="70"/>
    </location>
</feature>
<gene>
    <name evidence="2" type="ORF">CcaverHIS019_0309450</name>
</gene>
<dbReference type="AlphaFoldDB" id="A0AA48L273"/>
<evidence type="ECO:0000313" key="2">
    <source>
        <dbReference type="EMBL" id="BEI90875.1"/>
    </source>
</evidence>